<reference evidence="5 6" key="1">
    <citation type="journal article" date="2021" name="Hortic Res">
        <title>The domestication of Cucurbita argyrosperma as revealed by the genome of its wild relative.</title>
        <authorList>
            <person name="Barrera-Redondo J."/>
            <person name="Sanchez-de la Vega G."/>
            <person name="Aguirre-Liguori J.A."/>
            <person name="Castellanos-Morales G."/>
            <person name="Gutierrez-Guerrero Y.T."/>
            <person name="Aguirre-Dugua X."/>
            <person name="Aguirre-Planter E."/>
            <person name="Tenaillon M.I."/>
            <person name="Lira-Saade R."/>
            <person name="Eguiarte L.E."/>
        </authorList>
    </citation>
    <scope>NUCLEOTIDE SEQUENCE [LARGE SCALE GENOMIC DNA]</scope>
    <source>
        <strain evidence="5">JBR-2021</strain>
    </source>
</reference>
<dbReference type="GO" id="GO:0051879">
    <property type="term" value="F:Hsp90 protein binding"/>
    <property type="evidence" value="ECO:0007669"/>
    <property type="project" value="TreeGrafter"/>
</dbReference>
<dbReference type="AlphaFoldDB" id="A0AAV6P1G9"/>
<gene>
    <name evidence="5" type="primary">RAR1</name>
    <name evidence="5" type="ORF">SDJN03_03026</name>
</gene>
<dbReference type="Proteomes" id="UP000685013">
    <property type="component" value="Chromosome 2"/>
</dbReference>
<evidence type="ECO:0000256" key="1">
    <source>
        <dbReference type="ARBA" id="ARBA00022723"/>
    </source>
</evidence>
<dbReference type="GO" id="GO:0005634">
    <property type="term" value="C:nucleus"/>
    <property type="evidence" value="ECO:0007669"/>
    <property type="project" value="TreeGrafter"/>
</dbReference>
<name>A0AAV6P1G9_9ROSI</name>
<dbReference type="GO" id="GO:0005737">
    <property type="term" value="C:cytoplasm"/>
    <property type="evidence" value="ECO:0007669"/>
    <property type="project" value="TreeGrafter"/>
</dbReference>
<keyword evidence="2" id="KW-0677">Repeat</keyword>
<feature type="domain" description="CHORD" evidence="4">
    <location>
        <begin position="456"/>
        <end position="517"/>
    </location>
</feature>
<feature type="domain" description="CHORD" evidence="4">
    <location>
        <begin position="173"/>
        <end position="366"/>
    </location>
</feature>
<evidence type="ECO:0000259" key="4">
    <source>
        <dbReference type="PROSITE" id="PS51401"/>
    </source>
</evidence>
<keyword evidence="1" id="KW-0479">Metal-binding</keyword>
<keyword evidence="3" id="KW-0862">Zinc</keyword>
<dbReference type="Pfam" id="PF04968">
    <property type="entry name" value="CHORD"/>
    <property type="match status" value="2"/>
</dbReference>
<protein>
    <submittedName>
        <fullName evidence="5">Cysteine and histidine-rich domain-containing protein RAR1</fullName>
    </submittedName>
</protein>
<dbReference type="PANTHER" id="PTHR47895">
    <property type="entry name" value="CYSTEINE AND HISTIDINE-RICH DOMAIN-CONTAINING PROTEIN RAR1"/>
    <property type="match status" value="1"/>
</dbReference>
<dbReference type="InterPro" id="IPR007051">
    <property type="entry name" value="CHORD_dom"/>
</dbReference>
<dbReference type="InterPro" id="IPR056029">
    <property type="entry name" value="DUF7610"/>
</dbReference>
<dbReference type="EMBL" id="JAGKQH010000002">
    <property type="protein sequence ID" value="KAG6605709.1"/>
    <property type="molecule type" value="Genomic_DNA"/>
</dbReference>
<dbReference type="PANTHER" id="PTHR47895:SF2">
    <property type="entry name" value="CYSTEINE AND HISTIDINE-RICH DOMAIN-CONTAINING PROTEIN RAR1"/>
    <property type="match status" value="1"/>
</dbReference>
<evidence type="ECO:0000313" key="5">
    <source>
        <dbReference type="EMBL" id="KAG6605709.1"/>
    </source>
</evidence>
<dbReference type="Pfam" id="PF24583">
    <property type="entry name" value="DUF7610"/>
    <property type="match status" value="1"/>
</dbReference>
<organism evidence="5 6">
    <name type="scientific">Cucurbita argyrosperma subsp. sororia</name>
    <dbReference type="NCBI Taxonomy" id="37648"/>
    <lineage>
        <taxon>Eukaryota</taxon>
        <taxon>Viridiplantae</taxon>
        <taxon>Streptophyta</taxon>
        <taxon>Embryophyta</taxon>
        <taxon>Tracheophyta</taxon>
        <taxon>Spermatophyta</taxon>
        <taxon>Magnoliopsida</taxon>
        <taxon>eudicotyledons</taxon>
        <taxon>Gunneridae</taxon>
        <taxon>Pentapetalae</taxon>
        <taxon>rosids</taxon>
        <taxon>fabids</taxon>
        <taxon>Cucurbitales</taxon>
        <taxon>Cucurbitaceae</taxon>
        <taxon>Cucurbiteae</taxon>
        <taxon>Cucurbita</taxon>
    </lineage>
</organism>
<evidence type="ECO:0000313" key="6">
    <source>
        <dbReference type="Proteomes" id="UP000685013"/>
    </source>
</evidence>
<keyword evidence="6" id="KW-1185">Reference proteome</keyword>
<dbReference type="GO" id="GO:0046872">
    <property type="term" value="F:metal ion binding"/>
    <property type="evidence" value="ECO:0007669"/>
    <property type="project" value="UniProtKB-KW"/>
</dbReference>
<evidence type="ECO:0000256" key="2">
    <source>
        <dbReference type="ARBA" id="ARBA00022737"/>
    </source>
</evidence>
<sequence>MTKTYAILRKKLEELERQVQLSRNNVHPSLLQDIHQKWLFIANLLSAEVASCPSKPRHLKHIARRLAQLEPAFRNCKAEDLVDHVDDVSTCSCTESCLNDDGDVASSCLDDEKEGGEFYECVENEKEEKEERKMVRVGTLWGAMASGCLIVVKFSCIRIVSEAMENQDARVRCQRIGCNATFTEDDNPEGSCQYHDSSEVMLASTVSQLVVVKPQPILPEGSKGLFKLLAAPFCISKDYVKILLYRTNSTVPIEFDPSLCPLLRASYCPLLPEIATDVAKTIKIGVVAHRDFERRVDCLVAQGCDIVDHPWDPWSLKGTFGTSKLMQVVLEIPLFHDGMKEWSCCKKRSHDFSLFLEIPGCKTGKHTTEKPVLTKPTTSVKKPSPAPVSSMTNTLGKESCARCRQGFFCSDHGSQVQGNNKYINQASNLPPASNIDSQVSPAPAKKTVGINEPQICKNKGCGKTFTEMDNHDTACSYHPGPAVFHDRLRGWKCCDVHHNYTTEADEEKYLWRSRYPHQAYIQNEAVCCFCISRSTLSIELLN</sequence>
<proteinExistence type="predicted"/>
<comment type="caution">
    <text evidence="5">The sequence shown here is derived from an EMBL/GenBank/DDBJ whole genome shotgun (WGS) entry which is preliminary data.</text>
</comment>
<dbReference type="InterPro" id="IPR043316">
    <property type="entry name" value="RAR1"/>
</dbReference>
<evidence type="ECO:0000256" key="3">
    <source>
        <dbReference type="ARBA" id="ARBA00022833"/>
    </source>
</evidence>
<dbReference type="GO" id="GO:0042742">
    <property type="term" value="P:defense response to bacterium"/>
    <property type="evidence" value="ECO:0007669"/>
    <property type="project" value="TreeGrafter"/>
</dbReference>
<dbReference type="PROSITE" id="PS51401">
    <property type="entry name" value="CHORD"/>
    <property type="match status" value="2"/>
</dbReference>
<feature type="non-terminal residue" evidence="5">
    <location>
        <position position="1"/>
    </location>
</feature>
<dbReference type="GO" id="GO:0050832">
    <property type="term" value="P:defense response to fungus"/>
    <property type="evidence" value="ECO:0007669"/>
    <property type="project" value="TreeGrafter"/>
</dbReference>
<accession>A0AAV6P1G9</accession>